<comment type="caution">
    <text evidence="2">The sequence shown here is derived from an EMBL/GenBank/DDBJ whole genome shotgun (WGS) entry which is preliminary data.</text>
</comment>
<evidence type="ECO:0008006" key="4">
    <source>
        <dbReference type="Google" id="ProtNLM"/>
    </source>
</evidence>
<organism evidence="2 3">
    <name type="scientific">Candidatus Wolfebacteria bacterium GW2011_GWC1_43_10</name>
    <dbReference type="NCBI Taxonomy" id="1619011"/>
    <lineage>
        <taxon>Bacteria</taxon>
        <taxon>Candidatus Wolfeibacteriota</taxon>
    </lineage>
</organism>
<name>A0A0G1EI12_9BACT</name>
<accession>A0A0G1EI12</accession>
<evidence type="ECO:0000256" key="1">
    <source>
        <dbReference type="SAM" id="Phobius"/>
    </source>
</evidence>
<keyword evidence="1" id="KW-0472">Membrane</keyword>
<sequence>MAKEQTKNKPTISWEIKRVDDHQKSDTFYFVLLGLMVLLLVFSIWQRNFLFGIFIILATGTLLFITSQRPETFSFELTEKEVIVGEEESIYEYDKFSHFDIYEYNENDYEIFFVFKEKLKPVFRARIWKGDREKIEEFLKTKLPQKKTEPSLLDIVSRILGI</sequence>
<gene>
    <name evidence="2" type="ORF">UV58_C0007G0005</name>
</gene>
<reference evidence="2 3" key="1">
    <citation type="journal article" date="2015" name="Nature">
        <title>rRNA introns, odd ribosomes, and small enigmatic genomes across a large radiation of phyla.</title>
        <authorList>
            <person name="Brown C.T."/>
            <person name="Hug L.A."/>
            <person name="Thomas B.C."/>
            <person name="Sharon I."/>
            <person name="Castelle C.J."/>
            <person name="Singh A."/>
            <person name="Wilkins M.J."/>
            <person name="Williams K.H."/>
            <person name="Banfield J.F."/>
        </authorList>
    </citation>
    <scope>NUCLEOTIDE SEQUENCE [LARGE SCALE GENOMIC DNA]</scope>
</reference>
<feature type="transmembrane region" description="Helical" evidence="1">
    <location>
        <begin position="51"/>
        <end position="67"/>
    </location>
</feature>
<proteinExistence type="predicted"/>
<keyword evidence="1" id="KW-0812">Transmembrane</keyword>
<dbReference type="EMBL" id="LCFA01000007">
    <property type="protein sequence ID" value="KKS82656.1"/>
    <property type="molecule type" value="Genomic_DNA"/>
</dbReference>
<keyword evidence="1" id="KW-1133">Transmembrane helix</keyword>
<dbReference type="AlphaFoldDB" id="A0A0G1EI12"/>
<evidence type="ECO:0000313" key="2">
    <source>
        <dbReference type="EMBL" id="KKS82656.1"/>
    </source>
</evidence>
<dbReference type="Proteomes" id="UP000034810">
    <property type="component" value="Unassembled WGS sequence"/>
</dbReference>
<protein>
    <recommendedName>
        <fullName evidence="4">DUF5673 domain-containing protein</fullName>
    </recommendedName>
</protein>
<feature type="transmembrane region" description="Helical" evidence="1">
    <location>
        <begin position="27"/>
        <end position="45"/>
    </location>
</feature>
<evidence type="ECO:0000313" key="3">
    <source>
        <dbReference type="Proteomes" id="UP000034810"/>
    </source>
</evidence>